<organism evidence="1 2">
    <name type="scientific">Gossypium harknessii</name>
    <dbReference type="NCBI Taxonomy" id="34285"/>
    <lineage>
        <taxon>Eukaryota</taxon>
        <taxon>Viridiplantae</taxon>
        <taxon>Streptophyta</taxon>
        <taxon>Embryophyta</taxon>
        <taxon>Tracheophyta</taxon>
        <taxon>Spermatophyta</taxon>
        <taxon>Magnoliopsida</taxon>
        <taxon>eudicotyledons</taxon>
        <taxon>Gunneridae</taxon>
        <taxon>Pentapetalae</taxon>
        <taxon>rosids</taxon>
        <taxon>malvids</taxon>
        <taxon>Malvales</taxon>
        <taxon>Malvaceae</taxon>
        <taxon>Malvoideae</taxon>
        <taxon>Gossypium</taxon>
    </lineage>
</organism>
<evidence type="ECO:0000313" key="1">
    <source>
        <dbReference type="EMBL" id="MBA0817971.1"/>
    </source>
</evidence>
<dbReference type="EMBL" id="JABFAD010160155">
    <property type="protein sequence ID" value="MBA0817971.1"/>
    <property type="molecule type" value="Genomic_DNA"/>
</dbReference>
<keyword evidence="2" id="KW-1185">Reference proteome</keyword>
<reference evidence="1 2" key="1">
    <citation type="journal article" date="2019" name="Genome Biol. Evol.">
        <title>Insights into the evolution of the New World diploid cottons (Gossypium, subgenus Houzingenia) based on genome sequencing.</title>
        <authorList>
            <person name="Grover C.E."/>
            <person name="Arick M.A. 2nd"/>
            <person name="Thrash A."/>
            <person name="Conover J.L."/>
            <person name="Sanders W.S."/>
            <person name="Peterson D.G."/>
            <person name="Frelichowski J.E."/>
            <person name="Scheffler J.A."/>
            <person name="Scheffler B.E."/>
            <person name="Wendel J.F."/>
        </authorList>
    </citation>
    <scope>NUCLEOTIDE SEQUENCE [LARGE SCALE GENOMIC DNA]</scope>
    <source>
        <strain evidence="1">0</strain>
        <tissue evidence="1">Leaf</tissue>
    </source>
</reference>
<dbReference type="Proteomes" id="UP000593560">
    <property type="component" value="Unassembled WGS sequence"/>
</dbReference>
<evidence type="ECO:0000313" key="2">
    <source>
        <dbReference type="Proteomes" id="UP000593560"/>
    </source>
</evidence>
<evidence type="ECO:0008006" key="3">
    <source>
        <dbReference type="Google" id="ProtNLM"/>
    </source>
</evidence>
<comment type="caution">
    <text evidence="1">The sequence shown here is derived from an EMBL/GenBank/DDBJ whole genome shotgun (WGS) entry which is preliminary data.</text>
</comment>
<sequence>MLNRDFRIFNLVEKLMIPKPIGEKGWQKPRTGVVKVNFDTAVDGRMMSFGLLARDHDGFVLGGARVFWRLTLVLNGPSCRRWLKAWSWRGRKDGSNWSRNWNVRIW</sequence>
<proteinExistence type="predicted"/>
<protein>
    <recommendedName>
        <fullName evidence="3">RNase H type-1 domain-containing protein</fullName>
    </recommendedName>
</protein>
<dbReference type="AlphaFoldDB" id="A0A7J9I771"/>
<name>A0A7J9I771_9ROSI</name>
<dbReference type="OrthoDB" id="10317283at2759"/>
<accession>A0A7J9I771</accession>
<gene>
    <name evidence="1" type="ORF">Gohar_025478</name>
</gene>